<proteinExistence type="predicted"/>
<dbReference type="PANTHER" id="PTHR34375:SF3">
    <property type="entry name" value="CONDENSATION DOMAIN-CONTAINING PROTEIN"/>
    <property type="match status" value="1"/>
</dbReference>
<dbReference type="Gene3D" id="3.30.559.10">
    <property type="entry name" value="Chloramphenicol acetyltransferase-like domain"/>
    <property type="match status" value="1"/>
</dbReference>
<accession>A0A7J7GME8</accession>
<gene>
    <name evidence="2" type="ORF">HYC85_021783</name>
</gene>
<dbReference type="InterPro" id="IPR023213">
    <property type="entry name" value="CAT-like_dom_sf"/>
</dbReference>
<keyword evidence="3" id="KW-1185">Reference proteome</keyword>
<comment type="caution">
    <text evidence="2">The sequence shown here is derived from an EMBL/GenBank/DDBJ whole genome shotgun (WGS) entry which is preliminary data.</text>
</comment>
<evidence type="ECO:0000256" key="1">
    <source>
        <dbReference type="SAM" id="MobiDB-lite"/>
    </source>
</evidence>
<organism evidence="2 3">
    <name type="scientific">Camellia sinensis</name>
    <name type="common">Tea plant</name>
    <name type="synonym">Thea sinensis</name>
    <dbReference type="NCBI Taxonomy" id="4442"/>
    <lineage>
        <taxon>Eukaryota</taxon>
        <taxon>Viridiplantae</taxon>
        <taxon>Streptophyta</taxon>
        <taxon>Embryophyta</taxon>
        <taxon>Tracheophyta</taxon>
        <taxon>Spermatophyta</taxon>
        <taxon>Magnoliopsida</taxon>
        <taxon>eudicotyledons</taxon>
        <taxon>Gunneridae</taxon>
        <taxon>Pentapetalae</taxon>
        <taxon>asterids</taxon>
        <taxon>Ericales</taxon>
        <taxon>Theaceae</taxon>
        <taxon>Camellia</taxon>
    </lineage>
</organism>
<dbReference type="EMBL" id="JACBKZ010000010">
    <property type="protein sequence ID" value="KAF5940616.1"/>
    <property type="molecule type" value="Genomic_DNA"/>
</dbReference>
<dbReference type="Proteomes" id="UP000593564">
    <property type="component" value="Unassembled WGS sequence"/>
</dbReference>
<feature type="region of interest" description="Disordered" evidence="1">
    <location>
        <begin position="1"/>
        <end position="21"/>
    </location>
</feature>
<protein>
    <recommendedName>
        <fullName evidence="4">Condensation domain-containing protein</fullName>
    </recommendedName>
</protein>
<name>A0A7J7GME8_CAMSI</name>
<feature type="compositionally biased region" description="Polar residues" evidence="1">
    <location>
        <begin position="1"/>
        <end position="10"/>
    </location>
</feature>
<dbReference type="SUPFAM" id="SSF52777">
    <property type="entry name" value="CoA-dependent acyltransferases"/>
    <property type="match status" value="2"/>
</dbReference>
<sequence>MADQNQNPQWFQPKGRPVGGTEHSWCRAVSGGTGITVLALQFTKPLNISLLQNAIHKLQNSHPILLSKLFHNTTTNTFSFTTPTPTITPPLQIKSFNLSSTTHLLRNLSTTTTLSPLHIILEHELNNNVWANNPSNLSCTDIDLFFASLYALPDAKWVVVLRLHTVVCDLTTAVGLLRELKGLMMEGDGGGGTQMEMRSGGEISLGIEDLIPSGKAKKPIWAHGLDMLSYSLNSLRSTNLKFEDVKGARCSKVVRLQLSACETDQILNGCKSRGMKLCGVLVAAGLMAAHSSNNTQNDKKKKKKKYAVVTLTDCRSLLEPPLSTLHFGFYHSAILNMHVVNGGESLWDLASKSYTDFANSKKHKKHFSDMADMNFLMCKVIENPSLTSASSLRTSLISVFEDPVINQFDEAKDQEIELEDYMGCSSIHSVGPSIAIFDTIRGGRLDCVCVYPSPLHSREQMQDLVDRMKRILVDSSDSSVEAIEI</sequence>
<evidence type="ECO:0000313" key="2">
    <source>
        <dbReference type="EMBL" id="KAF5940616.1"/>
    </source>
</evidence>
<dbReference type="PANTHER" id="PTHR34375">
    <property type="entry name" value="GATA ZINC FINGER PROTEIN-RELATED"/>
    <property type="match status" value="1"/>
</dbReference>
<evidence type="ECO:0000313" key="3">
    <source>
        <dbReference type="Proteomes" id="UP000593564"/>
    </source>
</evidence>
<reference evidence="2 3" key="2">
    <citation type="submission" date="2020-07" db="EMBL/GenBank/DDBJ databases">
        <title>Genome assembly of wild tea tree DASZ reveals pedigree and selection history of tea varieties.</title>
        <authorList>
            <person name="Zhang W."/>
        </authorList>
    </citation>
    <scope>NUCLEOTIDE SEQUENCE [LARGE SCALE GENOMIC DNA]</scope>
    <source>
        <strain evidence="3">cv. G240</strain>
        <tissue evidence="2">Leaf</tissue>
    </source>
</reference>
<reference evidence="3" key="1">
    <citation type="journal article" date="2020" name="Nat. Commun.">
        <title>Genome assembly of wild tea tree DASZ reveals pedigree and selection history of tea varieties.</title>
        <authorList>
            <person name="Zhang W."/>
            <person name="Zhang Y."/>
            <person name="Qiu H."/>
            <person name="Guo Y."/>
            <person name="Wan H."/>
            <person name="Zhang X."/>
            <person name="Scossa F."/>
            <person name="Alseekh S."/>
            <person name="Zhang Q."/>
            <person name="Wang P."/>
            <person name="Xu L."/>
            <person name="Schmidt M.H."/>
            <person name="Jia X."/>
            <person name="Li D."/>
            <person name="Zhu A."/>
            <person name="Guo F."/>
            <person name="Chen W."/>
            <person name="Ni D."/>
            <person name="Usadel B."/>
            <person name="Fernie A.R."/>
            <person name="Wen W."/>
        </authorList>
    </citation>
    <scope>NUCLEOTIDE SEQUENCE [LARGE SCALE GENOMIC DNA]</scope>
    <source>
        <strain evidence="3">cv. G240</strain>
    </source>
</reference>
<evidence type="ECO:0008006" key="4">
    <source>
        <dbReference type="Google" id="ProtNLM"/>
    </source>
</evidence>
<dbReference type="AlphaFoldDB" id="A0A7J7GME8"/>
<dbReference type="Gene3D" id="3.30.559.30">
    <property type="entry name" value="Nonribosomal peptide synthetase, condensation domain"/>
    <property type="match status" value="1"/>
</dbReference>